<evidence type="ECO:0000259" key="4">
    <source>
        <dbReference type="Pfam" id="PF07804"/>
    </source>
</evidence>
<accession>A0A1I0PK51</accession>
<dbReference type="InterPro" id="IPR012893">
    <property type="entry name" value="HipA-like_C"/>
</dbReference>
<dbReference type="Pfam" id="PF07804">
    <property type="entry name" value="HipA_C"/>
    <property type="match status" value="1"/>
</dbReference>
<gene>
    <name evidence="5" type="ORF">SAMN04488122_0828</name>
</gene>
<evidence type="ECO:0000256" key="1">
    <source>
        <dbReference type="ARBA" id="ARBA00010164"/>
    </source>
</evidence>
<sequence>MRLPAINVCPSTLRPGFTTYSPMAAANLFGSRARKISHILPFGPPGKNAILTREYNEKRKHISISGVQEKYSLRQEKNSLILTDRGGTHILKPIPNERLERLKDLPANEHLSMQIAKQVFNINTAACGMIFFEDGSPAYLTKRFDYKPDGTGNYQLEDFATLMGKSPEREGLNFKYNASYLDIANLIKQYTVAVPVVLMEFFQLLIVNYLIANGDAHLKNFSLMETQQGDYILSPAYDLLCTKLHLDDNHLGLHNGLYEGDYDEATYYDVGMYTGESFIVFARKAGIPEAIARQIIDKIVRKIPDAQALVQRSFLSKEAKGKYMEILTQRKRLLMYDPETKTLGR</sequence>
<feature type="domain" description="HipA-like C-terminal" evidence="4">
    <location>
        <begin position="62"/>
        <end position="305"/>
    </location>
</feature>
<dbReference type="PANTHER" id="PTHR37419:SF1">
    <property type="entry name" value="SERINE_THREONINE-PROTEIN KINASE TOXIN HIPA"/>
    <property type="match status" value="1"/>
</dbReference>
<comment type="similarity">
    <text evidence="1">Belongs to the HipA Ser/Thr kinase family.</text>
</comment>
<evidence type="ECO:0000313" key="6">
    <source>
        <dbReference type="Proteomes" id="UP000199310"/>
    </source>
</evidence>
<dbReference type="EMBL" id="FOJG01000001">
    <property type="protein sequence ID" value="SEW14729.1"/>
    <property type="molecule type" value="Genomic_DNA"/>
</dbReference>
<dbReference type="GO" id="GO:0005829">
    <property type="term" value="C:cytosol"/>
    <property type="evidence" value="ECO:0007669"/>
    <property type="project" value="TreeGrafter"/>
</dbReference>
<dbReference type="OrthoDB" id="9805913at2"/>
<organism evidence="5 6">
    <name type="scientific">Chitinophaga arvensicola</name>
    <dbReference type="NCBI Taxonomy" id="29529"/>
    <lineage>
        <taxon>Bacteria</taxon>
        <taxon>Pseudomonadati</taxon>
        <taxon>Bacteroidota</taxon>
        <taxon>Chitinophagia</taxon>
        <taxon>Chitinophagales</taxon>
        <taxon>Chitinophagaceae</taxon>
        <taxon>Chitinophaga</taxon>
    </lineage>
</organism>
<dbReference type="InterPro" id="IPR052028">
    <property type="entry name" value="HipA_Ser/Thr_kinase"/>
</dbReference>
<dbReference type="Gene3D" id="1.10.1070.20">
    <property type="match status" value="1"/>
</dbReference>
<dbReference type="Proteomes" id="UP000199310">
    <property type="component" value="Unassembled WGS sequence"/>
</dbReference>
<dbReference type="GO" id="GO:0004674">
    <property type="term" value="F:protein serine/threonine kinase activity"/>
    <property type="evidence" value="ECO:0007669"/>
    <property type="project" value="TreeGrafter"/>
</dbReference>
<evidence type="ECO:0000313" key="5">
    <source>
        <dbReference type="EMBL" id="SEW14729.1"/>
    </source>
</evidence>
<keyword evidence="2" id="KW-0808">Transferase</keyword>
<keyword evidence="6" id="KW-1185">Reference proteome</keyword>
<dbReference type="AlphaFoldDB" id="A0A1I0PK51"/>
<dbReference type="STRING" id="29529.SAMN04488122_0828"/>
<keyword evidence="3 5" id="KW-0418">Kinase</keyword>
<reference evidence="6" key="1">
    <citation type="submission" date="2016-10" db="EMBL/GenBank/DDBJ databases">
        <authorList>
            <person name="Varghese N."/>
            <person name="Submissions S."/>
        </authorList>
    </citation>
    <scope>NUCLEOTIDE SEQUENCE [LARGE SCALE GENOMIC DNA]</scope>
    <source>
        <strain evidence="6">DSM 3695</strain>
    </source>
</reference>
<proteinExistence type="inferred from homology"/>
<dbReference type="PANTHER" id="PTHR37419">
    <property type="entry name" value="SERINE/THREONINE-PROTEIN KINASE TOXIN HIPA"/>
    <property type="match status" value="1"/>
</dbReference>
<evidence type="ECO:0000256" key="3">
    <source>
        <dbReference type="ARBA" id="ARBA00022777"/>
    </source>
</evidence>
<dbReference type="RefSeq" id="WP_089890932.1">
    <property type="nucleotide sequence ID" value="NZ_FOJG01000001.1"/>
</dbReference>
<name>A0A1I0PK51_9BACT</name>
<protein>
    <submittedName>
        <fullName evidence="5">Serine/threonine-protein kinase HipA</fullName>
    </submittedName>
</protein>
<evidence type="ECO:0000256" key="2">
    <source>
        <dbReference type="ARBA" id="ARBA00022679"/>
    </source>
</evidence>